<name>A8Q8Y0_MALGO</name>
<organism evidence="2 3">
    <name type="scientific">Malassezia globosa (strain ATCC MYA-4612 / CBS 7966)</name>
    <name type="common">Dandruff-associated fungus</name>
    <dbReference type="NCBI Taxonomy" id="425265"/>
    <lineage>
        <taxon>Eukaryota</taxon>
        <taxon>Fungi</taxon>
        <taxon>Dikarya</taxon>
        <taxon>Basidiomycota</taxon>
        <taxon>Ustilaginomycotina</taxon>
        <taxon>Malasseziomycetes</taxon>
        <taxon>Malasseziales</taxon>
        <taxon>Malasseziaceae</taxon>
        <taxon>Malassezia</taxon>
    </lineage>
</organism>
<dbReference type="FunCoup" id="A8Q8Y0">
    <property type="interactions" value="210"/>
</dbReference>
<dbReference type="KEGG" id="mgl:MGL_3366"/>
<dbReference type="GO" id="GO:0005758">
    <property type="term" value="C:mitochondrial intermembrane space"/>
    <property type="evidence" value="ECO:0007669"/>
    <property type="project" value="InterPro"/>
</dbReference>
<dbReference type="InterPro" id="IPR006797">
    <property type="entry name" value="PRELI/MSF1_dom"/>
</dbReference>
<evidence type="ECO:0000313" key="2">
    <source>
        <dbReference type="EMBL" id="EDP42117.1"/>
    </source>
</evidence>
<feature type="domain" description="PRELI/MSF1" evidence="1">
    <location>
        <begin position="1"/>
        <end position="130"/>
    </location>
</feature>
<proteinExistence type="predicted"/>
<evidence type="ECO:0000313" key="3">
    <source>
        <dbReference type="Proteomes" id="UP000008837"/>
    </source>
</evidence>
<sequence length="142" mass="16235">MVYMERLIGVKQNIPAWVRLLVGVRDRSYALERIQFNPHHPCVHMHTVNLSYSDFIQVKEHISYMPDNGRTRYIQNAHIECPGLTHVAHGVFDSAAARLEEFTLHRFRENAERGRSGFTHVLQAMFGPALAQFAHIATPSAN</sequence>
<evidence type="ECO:0000259" key="1">
    <source>
        <dbReference type="PROSITE" id="PS50904"/>
    </source>
</evidence>
<dbReference type="VEuPathDB" id="FungiDB:MGL_3366"/>
<dbReference type="PROSITE" id="PS50904">
    <property type="entry name" value="PRELI_MSF1"/>
    <property type="match status" value="1"/>
</dbReference>
<keyword evidence="3" id="KW-1185">Reference proteome</keyword>
<dbReference type="InterPro" id="IPR037365">
    <property type="entry name" value="Slowmo/Ups"/>
</dbReference>
<comment type="caution">
    <text evidence="2">The sequence shown here is derived from an EMBL/GenBank/DDBJ whole genome shotgun (WGS) entry which is preliminary data.</text>
</comment>
<dbReference type="EMBL" id="AAYY01000013">
    <property type="protein sequence ID" value="EDP42117.1"/>
    <property type="molecule type" value="Genomic_DNA"/>
</dbReference>
<dbReference type="Pfam" id="PF04707">
    <property type="entry name" value="PRELI"/>
    <property type="match status" value="1"/>
</dbReference>
<dbReference type="PANTHER" id="PTHR11158">
    <property type="entry name" value="MSF1/PX19 RELATED"/>
    <property type="match status" value="1"/>
</dbReference>
<dbReference type="GeneID" id="5853638"/>
<dbReference type="STRING" id="425265.A8Q8Y0"/>
<dbReference type="OrthoDB" id="407630at2759"/>
<dbReference type="InParanoid" id="A8Q8Y0"/>
<dbReference type="AlphaFoldDB" id="A8Q8Y0"/>
<reference evidence="2 3" key="1">
    <citation type="journal article" date="2007" name="Proc. Natl. Acad. Sci. U.S.A.">
        <title>Dandruff-associated Malassezia genomes reveal convergent and divergent virulence traits shared with plant and human fungal pathogens.</title>
        <authorList>
            <person name="Xu J."/>
            <person name="Saunders C.W."/>
            <person name="Hu P."/>
            <person name="Grant R.A."/>
            <person name="Boekhout T."/>
            <person name="Kuramae E.E."/>
            <person name="Kronstad J.W."/>
            <person name="Deangelis Y.M."/>
            <person name="Reeder N.L."/>
            <person name="Johnstone K.R."/>
            <person name="Leland M."/>
            <person name="Fieno A.M."/>
            <person name="Begley W.M."/>
            <person name="Sun Y."/>
            <person name="Lacey M.P."/>
            <person name="Chaudhary T."/>
            <person name="Keough T."/>
            <person name="Chu L."/>
            <person name="Sears R."/>
            <person name="Yuan B."/>
            <person name="Dawson T.L.Jr."/>
        </authorList>
    </citation>
    <scope>NUCLEOTIDE SEQUENCE [LARGE SCALE GENOMIC DNA]</scope>
    <source>
        <strain evidence="3">ATCC MYA-4612 / CBS 7966</strain>
    </source>
</reference>
<accession>A8Q8Y0</accession>
<dbReference type="RefSeq" id="XP_001729331.1">
    <property type="nucleotide sequence ID" value="XM_001729279.1"/>
</dbReference>
<dbReference type="Proteomes" id="UP000008837">
    <property type="component" value="Unassembled WGS sequence"/>
</dbReference>
<protein>
    <recommendedName>
        <fullName evidence="1">PRELI/MSF1 domain-containing protein</fullName>
    </recommendedName>
</protein>
<gene>
    <name evidence="2" type="ORF">MGL_3366</name>
</gene>